<dbReference type="InterPro" id="IPR019257">
    <property type="entry name" value="MeTrfase_dom"/>
</dbReference>
<dbReference type="SUPFAM" id="SSF53335">
    <property type="entry name" value="S-adenosyl-L-methionine-dependent methyltransferases"/>
    <property type="match status" value="1"/>
</dbReference>
<dbReference type="EMBL" id="CADCVS010000122">
    <property type="protein sequence ID" value="CAA9480013.1"/>
    <property type="molecule type" value="Genomic_DNA"/>
</dbReference>
<dbReference type="NCBIfam" id="TIGR03438">
    <property type="entry name" value="egtD_ergothio"/>
    <property type="match status" value="1"/>
</dbReference>
<dbReference type="GO" id="GO:0052706">
    <property type="term" value="F:L-histidine N(alpha)-methyltransferase activity"/>
    <property type="evidence" value="ECO:0007669"/>
    <property type="project" value="UniProtKB-EC"/>
</dbReference>
<dbReference type="InterPro" id="IPR017804">
    <property type="entry name" value="MeTrfase_EgtD-like"/>
</dbReference>
<dbReference type="InterPro" id="IPR035094">
    <property type="entry name" value="EgtD"/>
</dbReference>
<keyword evidence="2 4" id="KW-0808">Transferase</keyword>
<dbReference type="InterPro" id="IPR029063">
    <property type="entry name" value="SAM-dependent_MTases_sf"/>
</dbReference>
<protein>
    <submittedName>
        <fullName evidence="4">L-histidine N(Alpha)-methyltransferase</fullName>
        <ecNumber evidence="4">2.1.1.44</ecNumber>
    </submittedName>
</protein>
<evidence type="ECO:0000256" key="2">
    <source>
        <dbReference type="ARBA" id="ARBA00022679"/>
    </source>
</evidence>
<organism evidence="4">
    <name type="scientific">uncultured Solirubrobacteraceae bacterium</name>
    <dbReference type="NCBI Taxonomy" id="1162706"/>
    <lineage>
        <taxon>Bacteria</taxon>
        <taxon>Bacillati</taxon>
        <taxon>Actinomycetota</taxon>
        <taxon>Thermoleophilia</taxon>
        <taxon>Solirubrobacterales</taxon>
        <taxon>Solirubrobacteraceae</taxon>
        <taxon>environmental samples</taxon>
    </lineage>
</organism>
<name>A0A6J4S0L3_9ACTN</name>
<accession>A0A6J4S0L3</accession>
<evidence type="ECO:0000259" key="3">
    <source>
        <dbReference type="Pfam" id="PF10017"/>
    </source>
</evidence>
<dbReference type="PIRSF" id="PIRSF018005">
    <property type="entry name" value="UCP018005"/>
    <property type="match status" value="1"/>
</dbReference>
<proteinExistence type="predicted"/>
<dbReference type="PANTHER" id="PTHR43397">
    <property type="entry name" value="ERGOTHIONEINE BIOSYNTHESIS PROTEIN 1"/>
    <property type="match status" value="1"/>
</dbReference>
<dbReference type="CDD" id="cd02440">
    <property type="entry name" value="AdoMet_MTases"/>
    <property type="match status" value="1"/>
</dbReference>
<gene>
    <name evidence="4" type="ORF">AVDCRST_MAG30-743</name>
</gene>
<dbReference type="AlphaFoldDB" id="A0A6J4S0L3"/>
<dbReference type="Pfam" id="PF10017">
    <property type="entry name" value="Methyltransf_33"/>
    <property type="match status" value="1"/>
</dbReference>
<dbReference type="InterPro" id="IPR051128">
    <property type="entry name" value="EgtD_Methyltrsf_superfamily"/>
</dbReference>
<dbReference type="Gene3D" id="3.40.50.150">
    <property type="entry name" value="Vaccinia Virus protein VP39"/>
    <property type="match status" value="1"/>
</dbReference>
<evidence type="ECO:0000256" key="1">
    <source>
        <dbReference type="ARBA" id="ARBA00022603"/>
    </source>
</evidence>
<sequence length="318" mass="34947">MAPQADPALAEDVLDGLTRPAKELSPKYFYDERGSRLFDEITAQPEYYPTRAERAILEARAGELVALTGAGELVELGSGTATKTRVLLDAMRDAGTLRRYVAFDVDPTMVAESVAALKAAYPGVEIDGVAGDFDHHLTEIPEPEDGVPRVVAFLGGTVGNFEPGSRRGFLRALADLLRPEDRLLLGTDLIKDVDVLEAAYNDAAGVTAEFNRNVLLVLNRELDADFDPELFDHVAFFDPQHEWIEMRLRANREHQVRVAALDLDISFARGEEMRTELSTKFTRERLEADLDAAGLALAEWMTDPDDLYALSLSAPASA</sequence>
<reference evidence="4" key="1">
    <citation type="submission" date="2020-02" db="EMBL/GenBank/DDBJ databases">
        <authorList>
            <person name="Meier V. D."/>
        </authorList>
    </citation>
    <scope>NUCLEOTIDE SEQUENCE</scope>
    <source>
        <strain evidence="4">AVDCRST_MAG30</strain>
    </source>
</reference>
<dbReference type="GO" id="GO:0032259">
    <property type="term" value="P:methylation"/>
    <property type="evidence" value="ECO:0007669"/>
    <property type="project" value="UniProtKB-KW"/>
</dbReference>
<evidence type="ECO:0000313" key="4">
    <source>
        <dbReference type="EMBL" id="CAA9480013.1"/>
    </source>
</evidence>
<dbReference type="PANTHER" id="PTHR43397:SF1">
    <property type="entry name" value="ERGOTHIONEINE BIOSYNTHESIS PROTEIN 1"/>
    <property type="match status" value="1"/>
</dbReference>
<dbReference type="EC" id="2.1.1.44" evidence="4"/>
<keyword evidence="1 4" id="KW-0489">Methyltransferase</keyword>
<feature type="domain" description="Histidine-specific methyltransferase SAM-dependent" evidence="3">
    <location>
        <begin position="10"/>
        <end position="312"/>
    </location>
</feature>